<protein>
    <submittedName>
        <fullName evidence="2">Uncharacterized protein</fullName>
    </submittedName>
</protein>
<keyword evidence="3" id="KW-1185">Reference proteome</keyword>
<gene>
    <name evidence="2" type="ORF">LWI29_031674</name>
</gene>
<evidence type="ECO:0000313" key="3">
    <source>
        <dbReference type="Proteomes" id="UP001168877"/>
    </source>
</evidence>
<dbReference type="Proteomes" id="UP001168877">
    <property type="component" value="Unassembled WGS sequence"/>
</dbReference>
<dbReference type="AlphaFoldDB" id="A0AA39T7M7"/>
<proteinExistence type="predicted"/>
<organism evidence="2 3">
    <name type="scientific">Acer saccharum</name>
    <name type="common">Sugar maple</name>
    <dbReference type="NCBI Taxonomy" id="4024"/>
    <lineage>
        <taxon>Eukaryota</taxon>
        <taxon>Viridiplantae</taxon>
        <taxon>Streptophyta</taxon>
        <taxon>Embryophyta</taxon>
        <taxon>Tracheophyta</taxon>
        <taxon>Spermatophyta</taxon>
        <taxon>Magnoliopsida</taxon>
        <taxon>eudicotyledons</taxon>
        <taxon>Gunneridae</taxon>
        <taxon>Pentapetalae</taxon>
        <taxon>rosids</taxon>
        <taxon>malvids</taxon>
        <taxon>Sapindales</taxon>
        <taxon>Sapindaceae</taxon>
        <taxon>Hippocastanoideae</taxon>
        <taxon>Acereae</taxon>
        <taxon>Acer</taxon>
    </lineage>
</organism>
<feature type="compositionally biased region" description="Basic and acidic residues" evidence="1">
    <location>
        <begin position="15"/>
        <end position="35"/>
    </location>
</feature>
<name>A0AA39T7M7_ACESA</name>
<reference evidence="2" key="2">
    <citation type="submission" date="2023-06" db="EMBL/GenBank/DDBJ databases">
        <authorList>
            <person name="Swenson N.G."/>
            <person name="Wegrzyn J.L."/>
            <person name="Mcevoy S.L."/>
        </authorList>
    </citation>
    <scope>NUCLEOTIDE SEQUENCE</scope>
    <source>
        <strain evidence="2">NS2018</strain>
        <tissue evidence="2">Leaf</tissue>
    </source>
</reference>
<sequence length="98" mass="11983">MLQVHSDVAAPMEENESRRLDWQQQMERRREGDDRMMRRRRRRREMLVDPMEHELSDIIEDEVDHDVIGQVSSSPEWTIWRDNLASQMFNEWRGNRST</sequence>
<evidence type="ECO:0000256" key="1">
    <source>
        <dbReference type="SAM" id="MobiDB-lite"/>
    </source>
</evidence>
<feature type="region of interest" description="Disordered" evidence="1">
    <location>
        <begin position="1"/>
        <end position="35"/>
    </location>
</feature>
<evidence type="ECO:0000313" key="2">
    <source>
        <dbReference type="EMBL" id="KAK0605872.1"/>
    </source>
</evidence>
<comment type="caution">
    <text evidence="2">The sequence shown here is derived from an EMBL/GenBank/DDBJ whole genome shotgun (WGS) entry which is preliminary data.</text>
</comment>
<dbReference type="EMBL" id="JAUESC010000002">
    <property type="protein sequence ID" value="KAK0605872.1"/>
    <property type="molecule type" value="Genomic_DNA"/>
</dbReference>
<reference evidence="2" key="1">
    <citation type="journal article" date="2022" name="Plant J.">
        <title>Strategies of tolerance reflected in two North American maple genomes.</title>
        <authorList>
            <person name="McEvoy S.L."/>
            <person name="Sezen U.U."/>
            <person name="Trouern-Trend A."/>
            <person name="McMahon S.M."/>
            <person name="Schaberg P.G."/>
            <person name="Yang J."/>
            <person name="Wegrzyn J.L."/>
            <person name="Swenson N.G."/>
        </authorList>
    </citation>
    <scope>NUCLEOTIDE SEQUENCE</scope>
    <source>
        <strain evidence="2">NS2018</strain>
    </source>
</reference>
<accession>A0AA39T7M7</accession>